<dbReference type="RefSeq" id="WP_093920840.1">
    <property type="nucleotide sequence ID" value="NZ_FONW01000009.1"/>
</dbReference>
<dbReference type="STRING" id="655355.SAMN05216283_109160"/>
<gene>
    <name evidence="2" type="ORF">SAMN05216283_109160</name>
</gene>
<protein>
    <submittedName>
        <fullName evidence="2">Uncharacterized protein</fullName>
    </submittedName>
</protein>
<dbReference type="AlphaFoldDB" id="A0A1I2JST7"/>
<evidence type="ECO:0000256" key="1">
    <source>
        <dbReference type="SAM" id="Phobius"/>
    </source>
</evidence>
<evidence type="ECO:0000313" key="2">
    <source>
        <dbReference type="EMBL" id="SFF57168.1"/>
    </source>
</evidence>
<proteinExistence type="predicted"/>
<keyword evidence="1" id="KW-1133">Transmembrane helix</keyword>
<dbReference type="Proteomes" id="UP000198964">
    <property type="component" value="Unassembled WGS sequence"/>
</dbReference>
<keyword evidence="1" id="KW-0812">Transmembrane</keyword>
<feature type="transmembrane region" description="Helical" evidence="1">
    <location>
        <begin position="47"/>
        <end position="66"/>
    </location>
</feature>
<evidence type="ECO:0000313" key="3">
    <source>
        <dbReference type="Proteomes" id="UP000198964"/>
    </source>
</evidence>
<organism evidence="2 3">
    <name type="scientific">Sunxiuqinia elliptica</name>
    <dbReference type="NCBI Taxonomy" id="655355"/>
    <lineage>
        <taxon>Bacteria</taxon>
        <taxon>Pseudomonadati</taxon>
        <taxon>Bacteroidota</taxon>
        <taxon>Bacteroidia</taxon>
        <taxon>Marinilabiliales</taxon>
        <taxon>Prolixibacteraceae</taxon>
        <taxon>Sunxiuqinia</taxon>
    </lineage>
</organism>
<accession>A0A1I2JST7</accession>
<feature type="transmembrane region" description="Helical" evidence="1">
    <location>
        <begin position="9"/>
        <end position="27"/>
    </location>
</feature>
<reference evidence="2 3" key="1">
    <citation type="submission" date="2016-10" db="EMBL/GenBank/DDBJ databases">
        <authorList>
            <person name="de Groot N.N."/>
        </authorList>
    </citation>
    <scope>NUCLEOTIDE SEQUENCE [LARGE SCALE GENOMIC DNA]</scope>
    <source>
        <strain evidence="2 3">CGMCC 1.9156</strain>
    </source>
</reference>
<name>A0A1I2JST7_9BACT</name>
<feature type="transmembrane region" description="Helical" evidence="1">
    <location>
        <begin position="128"/>
        <end position="150"/>
    </location>
</feature>
<dbReference type="EMBL" id="FONW01000009">
    <property type="protein sequence ID" value="SFF57168.1"/>
    <property type="molecule type" value="Genomic_DNA"/>
</dbReference>
<keyword evidence="3" id="KW-1185">Reference proteome</keyword>
<sequence>MKLDKVTTILLWVLLAVSAVLIVSMMTNISENEADPTMGAWINTNLVWTYILLGVGAVIAVIFALVTTFTDKDAAKKGLISLVFGAVIIGISYALASDAIPQFYNVEKFLADGTLTNSISKMVGTGLYTTYVLFILALVGIAVSSVSRIFK</sequence>
<keyword evidence="1" id="KW-0472">Membrane</keyword>
<feature type="transmembrane region" description="Helical" evidence="1">
    <location>
        <begin position="78"/>
        <end position="96"/>
    </location>
</feature>